<name>A0A9J5Z8T0_SOLCO</name>
<evidence type="ECO:0000313" key="3">
    <source>
        <dbReference type="Proteomes" id="UP000824120"/>
    </source>
</evidence>
<feature type="compositionally biased region" description="Polar residues" evidence="1">
    <location>
        <begin position="60"/>
        <end position="76"/>
    </location>
</feature>
<protein>
    <submittedName>
        <fullName evidence="2">Uncharacterized protein</fullName>
    </submittedName>
</protein>
<comment type="caution">
    <text evidence="2">The sequence shown here is derived from an EMBL/GenBank/DDBJ whole genome shotgun (WGS) entry which is preliminary data.</text>
</comment>
<gene>
    <name evidence="2" type="ORF">H5410_020347</name>
</gene>
<dbReference type="Proteomes" id="UP000824120">
    <property type="component" value="Chromosome 4"/>
</dbReference>
<dbReference type="AlphaFoldDB" id="A0A9J5Z8T0"/>
<evidence type="ECO:0000256" key="1">
    <source>
        <dbReference type="SAM" id="MobiDB-lite"/>
    </source>
</evidence>
<organism evidence="2 3">
    <name type="scientific">Solanum commersonii</name>
    <name type="common">Commerson's wild potato</name>
    <name type="synonym">Commerson's nightshade</name>
    <dbReference type="NCBI Taxonomy" id="4109"/>
    <lineage>
        <taxon>Eukaryota</taxon>
        <taxon>Viridiplantae</taxon>
        <taxon>Streptophyta</taxon>
        <taxon>Embryophyta</taxon>
        <taxon>Tracheophyta</taxon>
        <taxon>Spermatophyta</taxon>
        <taxon>Magnoliopsida</taxon>
        <taxon>eudicotyledons</taxon>
        <taxon>Gunneridae</taxon>
        <taxon>Pentapetalae</taxon>
        <taxon>asterids</taxon>
        <taxon>lamiids</taxon>
        <taxon>Solanales</taxon>
        <taxon>Solanaceae</taxon>
        <taxon>Solanoideae</taxon>
        <taxon>Solaneae</taxon>
        <taxon>Solanum</taxon>
    </lineage>
</organism>
<keyword evidence="3" id="KW-1185">Reference proteome</keyword>
<reference evidence="2 3" key="1">
    <citation type="submission" date="2020-09" db="EMBL/GenBank/DDBJ databases">
        <title>De no assembly of potato wild relative species, Solanum commersonii.</title>
        <authorList>
            <person name="Cho K."/>
        </authorList>
    </citation>
    <scope>NUCLEOTIDE SEQUENCE [LARGE SCALE GENOMIC DNA]</scope>
    <source>
        <strain evidence="2">LZ3.2</strain>
        <tissue evidence="2">Leaf</tissue>
    </source>
</reference>
<evidence type="ECO:0000313" key="2">
    <source>
        <dbReference type="EMBL" id="KAG5609066.1"/>
    </source>
</evidence>
<feature type="region of interest" description="Disordered" evidence="1">
    <location>
        <begin position="52"/>
        <end position="83"/>
    </location>
</feature>
<sequence>MWRVSEEIVLIERLLYILSNSTKRRISIKLYNKDHGSSTGTSYQLRDGILTSWRRKPRKQNQPSGLGSRNSQQNFMTIPYSPE</sequence>
<accession>A0A9J5Z8T0</accession>
<dbReference type="EMBL" id="JACXVP010000004">
    <property type="protein sequence ID" value="KAG5609066.1"/>
    <property type="molecule type" value="Genomic_DNA"/>
</dbReference>
<proteinExistence type="predicted"/>